<protein>
    <recommendedName>
        <fullName evidence="1">Prion-inhibition and propagation HeLo domain-containing protein</fullName>
    </recommendedName>
</protein>
<dbReference type="AlphaFoldDB" id="A0A0D2HR04"/>
<gene>
    <name evidence="2" type="ORF">Z519_12625</name>
</gene>
<dbReference type="GeneID" id="27705553"/>
<accession>A0A0D2HR04</accession>
<dbReference type="HOGENOM" id="CLU_017444_4_1_1"/>
<dbReference type="PANTHER" id="PTHR37542">
    <property type="entry name" value="HELO DOMAIN-CONTAINING PROTEIN-RELATED"/>
    <property type="match status" value="1"/>
</dbReference>
<dbReference type="InterPro" id="IPR011009">
    <property type="entry name" value="Kinase-like_dom_sf"/>
</dbReference>
<dbReference type="Gene3D" id="1.20.120.1020">
    <property type="entry name" value="Prion-inhibition and propagation, HeLo domain"/>
    <property type="match status" value="1"/>
</dbReference>
<dbReference type="PANTHER" id="PTHR37542:SF3">
    <property type="entry name" value="PRION-INHIBITION AND PROPAGATION HELO DOMAIN-CONTAINING PROTEIN"/>
    <property type="match status" value="1"/>
</dbReference>
<proteinExistence type="predicted"/>
<dbReference type="VEuPathDB" id="FungiDB:Z519_12625"/>
<dbReference type="Proteomes" id="UP000053789">
    <property type="component" value="Unassembled WGS sequence"/>
</dbReference>
<dbReference type="InterPro" id="IPR029498">
    <property type="entry name" value="HeLo_dom"/>
</dbReference>
<evidence type="ECO:0000313" key="2">
    <source>
        <dbReference type="EMBL" id="KIW86839.1"/>
    </source>
</evidence>
<organism evidence="2 3">
    <name type="scientific">Cladophialophora bantiana (strain ATCC 10958 / CBS 173.52 / CDC B-1940 / NIH 8579)</name>
    <name type="common">Xylohypha bantiana</name>
    <dbReference type="NCBI Taxonomy" id="1442370"/>
    <lineage>
        <taxon>Eukaryota</taxon>
        <taxon>Fungi</taxon>
        <taxon>Dikarya</taxon>
        <taxon>Ascomycota</taxon>
        <taxon>Pezizomycotina</taxon>
        <taxon>Eurotiomycetes</taxon>
        <taxon>Chaetothyriomycetidae</taxon>
        <taxon>Chaetothyriales</taxon>
        <taxon>Herpotrichiellaceae</taxon>
        <taxon>Cladophialophora</taxon>
    </lineage>
</organism>
<dbReference type="Pfam" id="PF14479">
    <property type="entry name" value="HeLo"/>
    <property type="match status" value="1"/>
</dbReference>
<dbReference type="RefSeq" id="XP_016613508.1">
    <property type="nucleotide sequence ID" value="XM_016770330.1"/>
</dbReference>
<dbReference type="SUPFAM" id="SSF56112">
    <property type="entry name" value="Protein kinase-like (PK-like)"/>
    <property type="match status" value="1"/>
</dbReference>
<keyword evidence="3" id="KW-1185">Reference proteome</keyword>
<dbReference type="InterPro" id="IPR038305">
    <property type="entry name" value="HeLo_sf"/>
</dbReference>
<feature type="domain" description="Prion-inhibition and propagation HeLo" evidence="1">
    <location>
        <begin position="8"/>
        <end position="138"/>
    </location>
</feature>
<sequence length="435" mass="49673">MNSLNLALIEKTLRTLEQVLTDADTLQNDYGLKIEITADEIQELHNSKRLFRGIKILSNNATKELLNDTARVYQRWTSWKKFKWAVFDQTKFETLIRDVQFFSEQLRSTIHWTEQGQYTGNSCHTLRSLINQTNDKDLLEIITNKLDALDSAIHASARLKQGSLLLEVLDDGPNGQGWLLPSRTHRPTSFLSPSRPSMITRQASPGRDLRCDFKSLRRPSPIADQTLYRVVASYNDQKVVLELETLPQHIERRLKHRIATVADLLSGLSSPAFHSLRCIGYLKEPKTLRYAYIFQPLKDDEFLMRTLQNLVAGDGLRPSINQRLAIALALTETVLHLHTAGWLHKSLRSDNVLFFQSTKADWLSLEDIAEAYLGGYEFARCDNMLEMTEGPGAFEHSRLYRHPLSLSEDRIPFVMPLISTVSDAFCWKSAFGGHC</sequence>
<name>A0A0D2HR04_CLAB1</name>
<evidence type="ECO:0000313" key="3">
    <source>
        <dbReference type="Proteomes" id="UP000053789"/>
    </source>
</evidence>
<dbReference type="OrthoDB" id="1911848at2759"/>
<dbReference type="EMBL" id="KN847010">
    <property type="protein sequence ID" value="KIW86839.1"/>
    <property type="molecule type" value="Genomic_DNA"/>
</dbReference>
<evidence type="ECO:0000259" key="1">
    <source>
        <dbReference type="Pfam" id="PF14479"/>
    </source>
</evidence>
<reference evidence="2" key="1">
    <citation type="submission" date="2015-01" db="EMBL/GenBank/DDBJ databases">
        <title>The Genome Sequence of Cladophialophora bantiana CBS 173.52.</title>
        <authorList>
            <consortium name="The Broad Institute Genomics Platform"/>
            <person name="Cuomo C."/>
            <person name="de Hoog S."/>
            <person name="Gorbushina A."/>
            <person name="Stielow B."/>
            <person name="Teixiera M."/>
            <person name="Abouelleil A."/>
            <person name="Chapman S.B."/>
            <person name="Priest M."/>
            <person name="Young S.K."/>
            <person name="Wortman J."/>
            <person name="Nusbaum C."/>
            <person name="Birren B."/>
        </authorList>
    </citation>
    <scope>NUCLEOTIDE SEQUENCE [LARGE SCALE GENOMIC DNA]</scope>
    <source>
        <strain evidence="2">CBS 173.52</strain>
    </source>
</reference>